<proteinExistence type="predicted"/>
<keyword evidence="2" id="KW-0012">Acyltransferase</keyword>
<gene>
    <name evidence="4" type="ORF">TBK1r_21770</name>
</gene>
<dbReference type="PANTHER" id="PTHR10545">
    <property type="entry name" value="DIAMINE N-ACETYLTRANSFERASE"/>
    <property type="match status" value="1"/>
</dbReference>
<feature type="domain" description="N-acetyltransferase" evidence="3">
    <location>
        <begin position="6"/>
        <end position="166"/>
    </location>
</feature>
<dbReference type="Proteomes" id="UP000318081">
    <property type="component" value="Chromosome"/>
</dbReference>
<sequence length="166" mass="19185">MPEPACEIRAARPSDVPEIFQMLRELAIFEKLEHQLTATEDDMHDALFVRRCAEALVAQTVHQDDSERQLVGYAIYFQNFSTFLCKPGIYLEDIYVRPKFRRLGIGKSLLRKLARIAIERDCGRMEWAVLDWNQNAIDVYQSIGGDVLPDWRIVRLGTETIKELAD</sequence>
<dbReference type="PROSITE" id="PS51186">
    <property type="entry name" value="GNAT"/>
    <property type="match status" value="1"/>
</dbReference>
<dbReference type="InterPro" id="IPR000182">
    <property type="entry name" value="GNAT_dom"/>
</dbReference>
<dbReference type="InterPro" id="IPR016181">
    <property type="entry name" value="Acyl_CoA_acyltransferase"/>
</dbReference>
<keyword evidence="5" id="KW-1185">Reference proteome</keyword>
<dbReference type="InterPro" id="IPR051016">
    <property type="entry name" value="Diverse_Substrate_AcTransf"/>
</dbReference>
<keyword evidence="1" id="KW-0808">Transferase</keyword>
<dbReference type="RefSeq" id="WP_145209812.1">
    <property type="nucleotide sequence ID" value="NZ_CP036432.1"/>
</dbReference>
<evidence type="ECO:0000256" key="1">
    <source>
        <dbReference type="ARBA" id="ARBA00022679"/>
    </source>
</evidence>
<accession>A0ABX5XPH0</accession>
<dbReference type="EMBL" id="CP036432">
    <property type="protein sequence ID" value="QDV83241.1"/>
    <property type="molecule type" value="Genomic_DNA"/>
</dbReference>
<dbReference type="SUPFAM" id="SSF55729">
    <property type="entry name" value="Acyl-CoA N-acyltransferases (Nat)"/>
    <property type="match status" value="1"/>
</dbReference>
<dbReference type="CDD" id="cd04301">
    <property type="entry name" value="NAT_SF"/>
    <property type="match status" value="1"/>
</dbReference>
<dbReference type="Gene3D" id="3.40.630.30">
    <property type="match status" value="1"/>
</dbReference>
<reference evidence="4 5" key="1">
    <citation type="submission" date="2019-02" db="EMBL/GenBank/DDBJ databases">
        <title>Deep-cultivation of Planctomycetes and their phenomic and genomic characterization uncovers novel biology.</title>
        <authorList>
            <person name="Wiegand S."/>
            <person name="Jogler M."/>
            <person name="Boedeker C."/>
            <person name="Pinto D."/>
            <person name="Vollmers J."/>
            <person name="Rivas-Marin E."/>
            <person name="Kohn T."/>
            <person name="Peeters S.H."/>
            <person name="Heuer A."/>
            <person name="Rast P."/>
            <person name="Oberbeckmann S."/>
            <person name="Bunk B."/>
            <person name="Jeske O."/>
            <person name="Meyerdierks A."/>
            <person name="Storesund J.E."/>
            <person name="Kallscheuer N."/>
            <person name="Luecker S."/>
            <person name="Lage O.M."/>
            <person name="Pohl T."/>
            <person name="Merkel B.J."/>
            <person name="Hornburger P."/>
            <person name="Mueller R.-W."/>
            <person name="Bruemmer F."/>
            <person name="Labrenz M."/>
            <person name="Spormann A.M."/>
            <person name="Op den Camp H."/>
            <person name="Overmann J."/>
            <person name="Amann R."/>
            <person name="Jetten M.S.M."/>
            <person name="Mascher T."/>
            <person name="Medema M.H."/>
            <person name="Devos D.P."/>
            <person name="Kaster A.-K."/>
            <person name="Ovreas L."/>
            <person name="Rohde M."/>
            <person name="Galperin M.Y."/>
            <person name="Jogler C."/>
        </authorList>
    </citation>
    <scope>NUCLEOTIDE SEQUENCE [LARGE SCALE GENOMIC DNA]</scope>
    <source>
        <strain evidence="4 5">TBK1r</strain>
    </source>
</reference>
<evidence type="ECO:0000313" key="4">
    <source>
        <dbReference type="EMBL" id="QDV83241.1"/>
    </source>
</evidence>
<name>A0ABX5XPH0_9BACT</name>
<protein>
    <submittedName>
        <fullName evidence="4">Acetyltransferase (GNAT) family protein</fullName>
    </submittedName>
</protein>
<organism evidence="4 5">
    <name type="scientific">Stieleria magnilauensis</name>
    <dbReference type="NCBI Taxonomy" id="2527963"/>
    <lineage>
        <taxon>Bacteria</taxon>
        <taxon>Pseudomonadati</taxon>
        <taxon>Planctomycetota</taxon>
        <taxon>Planctomycetia</taxon>
        <taxon>Pirellulales</taxon>
        <taxon>Pirellulaceae</taxon>
        <taxon>Stieleria</taxon>
    </lineage>
</organism>
<dbReference type="PANTHER" id="PTHR10545:SF29">
    <property type="entry name" value="GH14572P-RELATED"/>
    <property type="match status" value="1"/>
</dbReference>
<evidence type="ECO:0000259" key="3">
    <source>
        <dbReference type="PROSITE" id="PS51186"/>
    </source>
</evidence>
<dbReference type="Pfam" id="PF00583">
    <property type="entry name" value="Acetyltransf_1"/>
    <property type="match status" value="1"/>
</dbReference>
<evidence type="ECO:0000256" key="2">
    <source>
        <dbReference type="ARBA" id="ARBA00023315"/>
    </source>
</evidence>
<evidence type="ECO:0000313" key="5">
    <source>
        <dbReference type="Proteomes" id="UP000318081"/>
    </source>
</evidence>